<feature type="transmembrane region" description="Helical" evidence="7">
    <location>
        <begin position="317"/>
        <end position="335"/>
    </location>
</feature>
<evidence type="ECO:0000313" key="10">
    <source>
        <dbReference type="Proteomes" id="UP000078354"/>
    </source>
</evidence>
<feature type="domain" description="Major facilitator superfamily (MFS) profile" evidence="8">
    <location>
        <begin position="20"/>
        <end position="431"/>
    </location>
</feature>
<keyword evidence="5 7" id="KW-1133">Transmembrane helix</keyword>
<evidence type="ECO:0000256" key="7">
    <source>
        <dbReference type="SAM" id="Phobius"/>
    </source>
</evidence>
<dbReference type="EMBL" id="CP014870">
    <property type="protein sequence ID" value="ANJ56301.1"/>
    <property type="molecule type" value="Genomic_DNA"/>
</dbReference>
<feature type="transmembrane region" description="Helical" evidence="7">
    <location>
        <begin position="145"/>
        <end position="162"/>
    </location>
</feature>
<name>A0A191YU89_9PSED</name>
<evidence type="ECO:0000256" key="4">
    <source>
        <dbReference type="ARBA" id="ARBA00022692"/>
    </source>
</evidence>
<dbReference type="InterPro" id="IPR005828">
    <property type="entry name" value="MFS_sugar_transport-like"/>
</dbReference>
<evidence type="ECO:0000313" key="9">
    <source>
        <dbReference type="EMBL" id="ANJ56301.1"/>
    </source>
</evidence>
<sequence>MTMPLVSIEDVPIQKFHQRLTISAAGGIFVDGYVLSVIGVIILHATTVLQLSDFWQGMIAASSLIGIFAGGLIGGWLTSSLGRKRLFYASPLIFLVASIGQFYADSAAMLFFWRIIIGIGVGIEYPAATAMLAEFLPRKNRGPRLAALSTCWFAGAAAAYIFGEIILRTGGDEAWRLVLASGAVLGGALFAMRLGTPESLRWLLSKGRKEEAAVLVKKIYGSDFSIANIGEDTNTIRLPLKSILSAGYGKRMFFVVTFWTCAMLPVFAVYAFAPKVLSALKLDDDAGSIGSIAITLFFVVGCVVATKLINTLGRRNVMIYSFLLAGISLMGLAGFQSSSSYLVILFFSCYALFIGGAQVLTFVYPNEIFPTEIRSFAVGVGTSFSRIGAAIGTYLVPVSLNSLGVSITMLVAAGITFIGLIVAILLAPETRSLNLHEASALA</sequence>
<dbReference type="STRING" id="1853130.PMA3_14600"/>
<dbReference type="InterPro" id="IPR036259">
    <property type="entry name" value="MFS_trans_sf"/>
</dbReference>
<evidence type="ECO:0000256" key="5">
    <source>
        <dbReference type="ARBA" id="ARBA00022989"/>
    </source>
</evidence>
<feature type="transmembrane region" description="Helical" evidence="7">
    <location>
        <begin position="403"/>
        <end position="427"/>
    </location>
</feature>
<keyword evidence="4 7" id="KW-0812">Transmembrane</keyword>
<feature type="transmembrane region" description="Helical" evidence="7">
    <location>
        <begin position="174"/>
        <end position="192"/>
    </location>
</feature>
<dbReference type="RefSeq" id="WP_064677817.1">
    <property type="nucleotide sequence ID" value="NZ_CP014870.1"/>
</dbReference>
<feature type="transmembrane region" description="Helical" evidence="7">
    <location>
        <begin position="252"/>
        <end position="273"/>
    </location>
</feature>
<evidence type="ECO:0000256" key="6">
    <source>
        <dbReference type="ARBA" id="ARBA00023136"/>
    </source>
</evidence>
<dbReference type="CDD" id="cd17316">
    <property type="entry name" value="MFS_SV2_like"/>
    <property type="match status" value="1"/>
</dbReference>
<dbReference type="PANTHER" id="PTHR23511:SF34">
    <property type="entry name" value="SYNAPTIC VESICLE GLYCOPROTEIN 2"/>
    <property type="match status" value="1"/>
</dbReference>
<dbReference type="InterPro" id="IPR020846">
    <property type="entry name" value="MFS_dom"/>
</dbReference>
<comment type="subcellular location">
    <subcellularLocation>
        <location evidence="1">Membrane</location>
        <topology evidence="1">Multi-pass membrane protein</topology>
    </subcellularLocation>
</comment>
<dbReference type="Pfam" id="PF00083">
    <property type="entry name" value="Sugar_tr"/>
    <property type="match status" value="1"/>
</dbReference>
<dbReference type="GO" id="GO:0022857">
    <property type="term" value="F:transmembrane transporter activity"/>
    <property type="evidence" value="ECO:0007669"/>
    <property type="project" value="InterPro"/>
</dbReference>
<evidence type="ECO:0000256" key="3">
    <source>
        <dbReference type="ARBA" id="ARBA00022448"/>
    </source>
</evidence>
<keyword evidence="3" id="KW-0813">Transport</keyword>
<evidence type="ECO:0000256" key="2">
    <source>
        <dbReference type="ARBA" id="ARBA00010992"/>
    </source>
</evidence>
<keyword evidence="10" id="KW-1185">Reference proteome</keyword>
<organism evidence="9 10">
    <name type="scientific">Pseudomonas silesiensis</name>
    <dbReference type="NCBI Taxonomy" id="1853130"/>
    <lineage>
        <taxon>Bacteria</taxon>
        <taxon>Pseudomonadati</taxon>
        <taxon>Pseudomonadota</taxon>
        <taxon>Gammaproteobacteria</taxon>
        <taxon>Pseudomonadales</taxon>
        <taxon>Pseudomonadaceae</taxon>
        <taxon>Pseudomonas</taxon>
    </lineage>
</organism>
<reference evidence="9 10" key="1">
    <citation type="journal article" date="2018" name="Syst. Appl. Microbiol.">
        <title>Pseudomonas silesiensis sp. nov. strain A3T isolated from a biological pesticide sewage treatment plant and analysis of the complete genome sequence.</title>
        <authorList>
            <person name="Kaminski M.A."/>
            <person name="Furmanczyk E.M."/>
            <person name="Sobczak A."/>
            <person name="Dziembowski A."/>
            <person name="Lipinski L."/>
        </authorList>
    </citation>
    <scope>NUCLEOTIDE SEQUENCE [LARGE SCALE GENOMIC DNA]</scope>
    <source>
        <strain evidence="9 10">A3</strain>
    </source>
</reference>
<dbReference type="PROSITE" id="PS50850">
    <property type="entry name" value="MFS"/>
    <property type="match status" value="1"/>
</dbReference>
<feature type="transmembrane region" description="Helical" evidence="7">
    <location>
        <begin position="285"/>
        <end position="305"/>
    </location>
</feature>
<feature type="transmembrane region" description="Helical" evidence="7">
    <location>
        <begin position="86"/>
        <end position="104"/>
    </location>
</feature>
<accession>A0A191YU89</accession>
<protein>
    <submittedName>
        <fullName evidence="9">Metabolite transporter</fullName>
    </submittedName>
</protein>
<feature type="transmembrane region" description="Helical" evidence="7">
    <location>
        <begin position="20"/>
        <end position="42"/>
    </location>
</feature>
<proteinExistence type="inferred from homology"/>
<feature type="transmembrane region" description="Helical" evidence="7">
    <location>
        <begin position="54"/>
        <end position="74"/>
    </location>
</feature>
<evidence type="ECO:0000256" key="1">
    <source>
        <dbReference type="ARBA" id="ARBA00004141"/>
    </source>
</evidence>
<dbReference type="OrthoDB" id="5368493at2"/>
<comment type="similarity">
    <text evidence="2">Belongs to the major facilitator superfamily. Sugar transporter (TC 2.A.1.1) family.</text>
</comment>
<dbReference type="KEGG" id="psil:PMA3_14600"/>
<feature type="transmembrane region" description="Helical" evidence="7">
    <location>
        <begin position="341"/>
        <end position="364"/>
    </location>
</feature>
<dbReference type="SUPFAM" id="SSF103473">
    <property type="entry name" value="MFS general substrate transporter"/>
    <property type="match status" value="1"/>
</dbReference>
<dbReference type="Gene3D" id="1.20.1250.20">
    <property type="entry name" value="MFS general substrate transporter like domains"/>
    <property type="match status" value="1"/>
</dbReference>
<evidence type="ECO:0000259" key="8">
    <source>
        <dbReference type="PROSITE" id="PS50850"/>
    </source>
</evidence>
<dbReference type="GO" id="GO:0016020">
    <property type="term" value="C:membrane"/>
    <property type="evidence" value="ECO:0007669"/>
    <property type="project" value="UniProtKB-SubCell"/>
</dbReference>
<dbReference type="AlphaFoldDB" id="A0A191YU89"/>
<keyword evidence="6 7" id="KW-0472">Membrane</keyword>
<dbReference type="PANTHER" id="PTHR23511">
    <property type="entry name" value="SYNAPTIC VESICLE GLYCOPROTEIN 2"/>
    <property type="match status" value="1"/>
</dbReference>
<feature type="transmembrane region" description="Helical" evidence="7">
    <location>
        <begin position="376"/>
        <end position="397"/>
    </location>
</feature>
<dbReference type="Proteomes" id="UP000078354">
    <property type="component" value="Chromosome"/>
</dbReference>
<gene>
    <name evidence="9" type="ORF">PMA3_14600</name>
</gene>
<feature type="transmembrane region" description="Helical" evidence="7">
    <location>
        <begin position="110"/>
        <end position="133"/>
    </location>
</feature>